<dbReference type="GeneID" id="17280139"/>
<feature type="compositionally biased region" description="Gly residues" evidence="1">
    <location>
        <begin position="232"/>
        <end position="253"/>
    </location>
</feature>
<protein>
    <submittedName>
        <fullName evidence="2">Uncharacterized protein</fullName>
    </submittedName>
</protein>
<reference evidence="2" key="2">
    <citation type="submission" date="2024-10" db="UniProtKB">
        <authorList>
            <consortium name="EnsemblProtists"/>
        </authorList>
    </citation>
    <scope>IDENTIFICATION</scope>
</reference>
<feature type="compositionally biased region" description="Low complexity" evidence="1">
    <location>
        <begin position="76"/>
        <end position="88"/>
    </location>
</feature>
<reference evidence="3" key="1">
    <citation type="journal article" date="2013" name="Nature">
        <title>Pan genome of the phytoplankton Emiliania underpins its global distribution.</title>
        <authorList>
            <person name="Read B.A."/>
            <person name="Kegel J."/>
            <person name="Klute M.J."/>
            <person name="Kuo A."/>
            <person name="Lefebvre S.C."/>
            <person name="Maumus F."/>
            <person name="Mayer C."/>
            <person name="Miller J."/>
            <person name="Monier A."/>
            <person name="Salamov A."/>
            <person name="Young J."/>
            <person name="Aguilar M."/>
            <person name="Claverie J.M."/>
            <person name="Frickenhaus S."/>
            <person name="Gonzalez K."/>
            <person name="Herman E.K."/>
            <person name="Lin Y.C."/>
            <person name="Napier J."/>
            <person name="Ogata H."/>
            <person name="Sarno A.F."/>
            <person name="Shmutz J."/>
            <person name="Schroeder D."/>
            <person name="de Vargas C."/>
            <person name="Verret F."/>
            <person name="von Dassow P."/>
            <person name="Valentin K."/>
            <person name="Van de Peer Y."/>
            <person name="Wheeler G."/>
            <person name="Dacks J.B."/>
            <person name="Delwiche C.F."/>
            <person name="Dyhrman S.T."/>
            <person name="Glockner G."/>
            <person name="John U."/>
            <person name="Richards T."/>
            <person name="Worden A.Z."/>
            <person name="Zhang X."/>
            <person name="Grigoriev I.V."/>
            <person name="Allen A.E."/>
            <person name="Bidle K."/>
            <person name="Borodovsky M."/>
            <person name="Bowler C."/>
            <person name="Brownlee C."/>
            <person name="Cock J.M."/>
            <person name="Elias M."/>
            <person name="Gladyshev V.N."/>
            <person name="Groth M."/>
            <person name="Guda C."/>
            <person name="Hadaegh A."/>
            <person name="Iglesias-Rodriguez M.D."/>
            <person name="Jenkins J."/>
            <person name="Jones B.M."/>
            <person name="Lawson T."/>
            <person name="Leese F."/>
            <person name="Lindquist E."/>
            <person name="Lobanov A."/>
            <person name="Lomsadze A."/>
            <person name="Malik S.B."/>
            <person name="Marsh M.E."/>
            <person name="Mackinder L."/>
            <person name="Mock T."/>
            <person name="Mueller-Roeber B."/>
            <person name="Pagarete A."/>
            <person name="Parker M."/>
            <person name="Probert I."/>
            <person name="Quesneville H."/>
            <person name="Raines C."/>
            <person name="Rensing S.A."/>
            <person name="Riano-Pachon D.M."/>
            <person name="Richier S."/>
            <person name="Rokitta S."/>
            <person name="Shiraiwa Y."/>
            <person name="Soanes D.M."/>
            <person name="van der Giezen M."/>
            <person name="Wahlund T.M."/>
            <person name="Williams B."/>
            <person name="Wilson W."/>
            <person name="Wolfe G."/>
            <person name="Wurch L.L."/>
        </authorList>
    </citation>
    <scope>NUCLEOTIDE SEQUENCE</scope>
</reference>
<feature type="compositionally biased region" description="Basic residues" evidence="1">
    <location>
        <begin position="110"/>
        <end position="119"/>
    </location>
</feature>
<feature type="compositionally biased region" description="Gly residues" evidence="1">
    <location>
        <begin position="64"/>
        <end position="75"/>
    </location>
</feature>
<sequence length="253" mass="25781">ARRRSAGRDRGGGREAPRGGGGARDGAPPGALPGRERVAPRLRRGGGAGGRRRGGRGADSAHQGAGGGGAAGGRGAAAAQPDARPAGARHPGRTHELRKPGVCPVAAARRAGRLRRRGRRADGDSLPHRVRPRRLCESADPAAGRRVPSDPASVRGRRRRAVRPFDGVGHAAGHGGAVWALHRVRLARRGCGRLGKRRDAIRPFRALAAVTAGAVRPKRGTFAQASSVSSRGGEGVGGGDPLAGGGAGLYEED</sequence>
<dbReference type="PaxDb" id="2903-EOD34868"/>
<proteinExistence type="predicted"/>
<name>A0A0D3KGI3_EMIH1</name>
<accession>A0A0D3KGI3</accession>
<dbReference type="Proteomes" id="UP000013827">
    <property type="component" value="Unassembled WGS sequence"/>
</dbReference>
<evidence type="ECO:0000256" key="1">
    <source>
        <dbReference type="SAM" id="MobiDB-lite"/>
    </source>
</evidence>
<dbReference type="RefSeq" id="XP_005787297.1">
    <property type="nucleotide sequence ID" value="XM_005787240.1"/>
</dbReference>
<dbReference type="EnsemblProtists" id="EOD34868">
    <property type="protein sequence ID" value="EOD34868"/>
    <property type="gene ID" value="EMIHUDRAFT_455483"/>
</dbReference>
<feature type="compositionally biased region" description="Basic residues" evidence="1">
    <location>
        <begin position="40"/>
        <end position="55"/>
    </location>
</feature>
<dbReference type="KEGG" id="ehx:EMIHUDRAFT_455483"/>
<keyword evidence="3" id="KW-1185">Reference proteome</keyword>
<evidence type="ECO:0000313" key="2">
    <source>
        <dbReference type="EnsemblProtists" id="EOD34868"/>
    </source>
</evidence>
<feature type="compositionally biased region" description="Basic and acidic residues" evidence="1">
    <location>
        <begin position="1"/>
        <end position="17"/>
    </location>
</feature>
<dbReference type="HOGENOM" id="CLU_1100880_0_0_1"/>
<evidence type="ECO:0000313" key="3">
    <source>
        <dbReference type="Proteomes" id="UP000013827"/>
    </source>
</evidence>
<dbReference type="AlphaFoldDB" id="A0A0D3KGI3"/>
<feature type="region of interest" description="Disordered" evidence="1">
    <location>
        <begin position="221"/>
        <end position="253"/>
    </location>
</feature>
<feature type="region of interest" description="Disordered" evidence="1">
    <location>
        <begin position="1"/>
        <end position="158"/>
    </location>
</feature>
<organism evidence="2 3">
    <name type="scientific">Emiliania huxleyi (strain CCMP1516)</name>
    <dbReference type="NCBI Taxonomy" id="280463"/>
    <lineage>
        <taxon>Eukaryota</taxon>
        <taxon>Haptista</taxon>
        <taxon>Haptophyta</taxon>
        <taxon>Prymnesiophyceae</taxon>
        <taxon>Isochrysidales</taxon>
        <taxon>Noelaerhabdaceae</taxon>
        <taxon>Emiliania</taxon>
    </lineage>
</organism>